<keyword evidence="2" id="KW-1133">Transmembrane helix</keyword>
<feature type="region of interest" description="Disordered" evidence="1">
    <location>
        <begin position="255"/>
        <end position="281"/>
    </location>
</feature>
<accession>A0A5C3KXQ5</accession>
<feature type="compositionally biased region" description="Polar residues" evidence="1">
    <location>
        <begin position="128"/>
        <end position="140"/>
    </location>
</feature>
<reference evidence="3 4" key="1">
    <citation type="journal article" date="2019" name="Nat. Ecol. Evol.">
        <title>Megaphylogeny resolves global patterns of mushroom evolution.</title>
        <authorList>
            <person name="Varga T."/>
            <person name="Krizsan K."/>
            <person name="Foldi C."/>
            <person name="Dima B."/>
            <person name="Sanchez-Garcia M."/>
            <person name="Sanchez-Ramirez S."/>
            <person name="Szollosi G.J."/>
            <person name="Szarkandi J.G."/>
            <person name="Papp V."/>
            <person name="Albert L."/>
            <person name="Andreopoulos W."/>
            <person name="Angelini C."/>
            <person name="Antonin V."/>
            <person name="Barry K.W."/>
            <person name="Bougher N.L."/>
            <person name="Buchanan P."/>
            <person name="Buyck B."/>
            <person name="Bense V."/>
            <person name="Catcheside P."/>
            <person name="Chovatia M."/>
            <person name="Cooper J."/>
            <person name="Damon W."/>
            <person name="Desjardin D."/>
            <person name="Finy P."/>
            <person name="Geml J."/>
            <person name="Haridas S."/>
            <person name="Hughes K."/>
            <person name="Justo A."/>
            <person name="Karasinski D."/>
            <person name="Kautmanova I."/>
            <person name="Kiss B."/>
            <person name="Kocsube S."/>
            <person name="Kotiranta H."/>
            <person name="LaButti K.M."/>
            <person name="Lechner B.E."/>
            <person name="Liimatainen K."/>
            <person name="Lipzen A."/>
            <person name="Lukacs Z."/>
            <person name="Mihaltcheva S."/>
            <person name="Morgado L.N."/>
            <person name="Niskanen T."/>
            <person name="Noordeloos M.E."/>
            <person name="Ohm R.A."/>
            <person name="Ortiz-Santana B."/>
            <person name="Ovrebo C."/>
            <person name="Racz N."/>
            <person name="Riley R."/>
            <person name="Savchenko A."/>
            <person name="Shiryaev A."/>
            <person name="Soop K."/>
            <person name="Spirin V."/>
            <person name="Szebenyi C."/>
            <person name="Tomsovsky M."/>
            <person name="Tulloss R.E."/>
            <person name="Uehling J."/>
            <person name="Grigoriev I.V."/>
            <person name="Vagvolgyi C."/>
            <person name="Papp T."/>
            <person name="Martin F.M."/>
            <person name="Miettinen O."/>
            <person name="Hibbett D.S."/>
            <person name="Nagy L.G."/>
        </authorList>
    </citation>
    <scope>NUCLEOTIDE SEQUENCE [LARGE SCALE GENOMIC DNA]</scope>
    <source>
        <strain evidence="3 4">CBS 121175</strain>
    </source>
</reference>
<dbReference type="STRING" id="230819.A0A5C3KXQ5"/>
<dbReference type="Proteomes" id="UP000307440">
    <property type="component" value="Unassembled WGS sequence"/>
</dbReference>
<gene>
    <name evidence="3" type="ORF">FA15DRAFT_379908</name>
</gene>
<evidence type="ECO:0000313" key="3">
    <source>
        <dbReference type="EMBL" id="TFK25087.1"/>
    </source>
</evidence>
<name>A0A5C3KXQ5_COPMA</name>
<feature type="region of interest" description="Disordered" evidence="1">
    <location>
        <begin position="30"/>
        <end position="195"/>
    </location>
</feature>
<keyword evidence="2" id="KW-0472">Membrane</keyword>
<proteinExistence type="predicted"/>
<dbReference type="EMBL" id="ML210191">
    <property type="protein sequence ID" value="TFK25087.1"/>
    <property type="molecule type" value="Genomic_DNA"/>
</dbReference>
<feature type="compositionally biased region" description="Basic and acidic residues" evidence="1">
    <location>
        <begin position="54"/>
        <end position="69"/>
    </location>
</feature>
<evidence type="ECO:0000256" key="2">
    <source>
        <dbReference type="SAM" id="Phobius"/>
    </source>
</evidence>
<feature type="compositionally biased region" description="Basic residues" evidence="1">
    <location>
        <begin position="70"/>
        <end position="82"/>
    </location>
</feature>
<protein>
    <submittedName>
        <fullName evidence="3">Uncharacterized protein</fullName>
    </submittedName>
</protein>
<organism evidence="3 4">
    <name type="scientific">Coprinopsis marcescibilis</name>
    <name type="common">Agaric fungus</name>
    <name type="synonym">Psathyrella marcescibilis</name>
    <dbReference type="NCBI Taxonomy" id="230819"/>
    <lineage>
        <taxon>Eukaryota</taxon>
        <taxon>Fungi</taxon>
        <taxon>Dikarya</taxon>
        <taxon>Basidiomycota</taxon>
        <taxon>Agaricomycotina</taxon>
        <taxon>Agaricomycetes</taxon>
        <taxon>Agaricomycetidae</taxon>
        <taxon>Agaricales</taxon>
        <taxon>Agaricineae</taxon>
        <taxon>Psathyrellaceae</taxon>
        <taxon>Coprinopsis</taxon>
    </lineage>
</organism>
<feature type="compositionally biased region" description="Polar residues" evidence="1">
    <location>
        <begin position="85"/>
        <end position="94"/>
    </location>
</feature>
<evidence type="ECO:0000313" key="4">
    <source>
        <dbReference type="Proteomes" id="UP000307440"/>
    </source>
</evidence>
<sequence length="281" mass="30514">MLDARLLRAELSDEVVNRHGHLLPNLIQKQNDGNLNGGGRYILNSRQSPGPEEQNDREGNRREGKDGRRGKSRGRGRGRRKERTNGSPRTQTDGEWNGGEQNRHNQHNNIRSQDPTNKDPSTDKPANGPNTETLSTSASTDSDRTLVLGNKTVDGARPAPTPSDDFPKVTTTSSGFSTSSPGSQESQQSLGHDLDEAGSSNRLNVAAIAGGVLGGLVFLSLLVLAFLFLRRRRLKRRIAPSAEFMQRYANAFATPAGTDAGSPPPYTQGSFTSPYPFLKKP</sequence>
<dbReference type="AlphaFoldDB" id="A0A5C3KXQ5"/>
<evidence type="ECO:0000256" key="1">
    <source>
        <dbReference type="SAM" id="MobiDB-lite"/>
    </source>
</evidence>
<keyword evidence="4" id="KW-1185">Reference proteome</keyword>
<feature type="transmembrane region" description="Helical" evidence="2">
    <location>
        <begin position="205"/>
        <end position="229"/>
    </location>
</feature>
<feature type="compositionally biased region" description="Low complexity" evidence="1">
    <location>
        <begin position="170"/>
        <end position="191"/>
    </location>
</feature>
<keyword evidence="2" id="KW-0812">Transmembrane</keyword>